<evidence type="ECO:0000256" key="1">
    <source>
        <dbReference type="SAM" id="MobiDB-lite"/>
    </source>
</evidence>
<evidence type="ECO:0000313" key="3">
    <source>
        <dbReference type="EMBL" id="GAT46603.1"/>
    </source>
</evidence>
<organism evidence="3 4">
    <name type="scientific">Mycena chlorophos</name>
    <name type="common">Agaric fungus</name>
    <name type="synonym">Agaricus chlorophos</name>
    <dbReference type="NCBI Taxonomy" id="658473"/>
    <lineage>
        <taxon>Eukaryota</taxon>
        <taxon>Fungi</taxon>
        <taxon>Dikarya</taxon>
        <taxon>Basidiomycota</taxon>
        <taxon>Agaricomycotina</taxon>
        <taxon>Agaricomycetes</taxon>
        <taxon>Agaricomycetidae</taxon>
        <taxon>Agaricales</taxon>
        <taxon>Marasmiineae</taxon>
        <taxon>Mycenaceae</taxon>
        <taxon>Mycena</taxon>
    </lineage>
</organism>
<keyword evidence="4" id="KW-1185">Reference proteome</keyword>
<dbReference type="PANTHER" id="PTHR11559">
    <property type="entry name" value="CARBOXYLESTERASE"/>
    <property type="match status" value="1"/>
</dbReference>
<proteinExistence type="predicted"/>
<dbReference type="SUPFAM" id="SSF53474">
    <property type="entry name" value="alpha/beta-Hydrolases"/>
    <property type="match status" value="1"/>
</dbReference>
<evidence type="ECO:0000313" key="4">
    <source>
        <dbReference type="Proteomes" id="UP000815677"/>
    </source>
</evidence>
<feature type="domain" description="Carboxylesterase type B" evidence="2">
    <location>
        <begin position="279"/>
        <end position="550"/>
    </location>
</feature>
<gene>
    <name evidence="3" type="ORF">MCHLO_04111</name>
</gene>
<dbReference type="InterPro" id="IPR050309">
    <property type="entry name" value="Type-B_Carboxylest/Lipase"/>
</dbReference>
<protein>
    <recommendedName>
        <fullName evidence="2">Carboxylesterase type B domain-containing protein</fullName>
    </recommendedName>
</protein>
<dbReference type="InterPro" id="IPR029058">
    <property type="entry name" value="AB_hydrolase_fold"/>
</dbReference>
<evidence type="ECO:0000259" key="2">
    <source>
        <dbReference type="Pfam" id="PF00135"/>
    </source>
</evidence>
<dbReference type="EMBL" id="DF842602">
    <property type="protein sequence ID" value="GAT46603.1"/>
    <property type="molecule type" value="Genomic_DNA"/>
</dbReference>
<dbReference type="InterPro" id="IPR002018">
    <property type="entry name" value="CarbesteraseB"/>
</dbReference>
<dbReference type="Gene3D" id="3.40.50.1820">
    <property type="entry name" value="alpha/beta hydrolase"/>
    <property type="match status" value="1"/>
</dbReference>
<dbReference type="Pfam" id="PF00135">
    <property type="entry name" value="COesterase"/>
    <property type="match status" value="2"/>
</dbReference>
<feature type="domain" description="Carboxylesterase type B" evidence="2">
    <location>
        <begin position="42"/>
        <end position="206"/>
    </location>
</feature>
<sequence>MSSVQKQAQMKNVVALLAAAGAVLGGPVVDLGHAQYEGFVDGHNITNFLGIRYAVAPIGNLRWQAPAPPPSVPGIQQTTAQPAKCYQSPPGNSSAPNPVLTRRDIEESEDCLFLKYALLLPAQSATNIAQRVFSFIGADQAAPHSGLDLWWRSVDDAMCRTRLIFRPGYALGAASDYNGTELVLESNKNIVVVILQDRLGLFGGFLFPTAGSKAQCNQDSSLETKFMKTVLPTPGCVRNFYGPSGLANSLQWTKILPCDGSTRTLESLGKPRLLRRLHDDLKSCRGDPEHVTIWRQSAGAGSVIQHVLTHSGKTSPQLFRSAMTSSTCIPPQYAYNHWVPQAAFDEVAELAGRPNSTTLACLRDADAGTLQTVNIDMSVASYLGTLTFAPVVDGSFIVENPIAQLSQGKVNGQAYYAVTNTNEGVLFVDGDDVSNATAYARDVPPVLTLQQDAKVAQIYASLRSPLEQAQAIVKELDFVCPSFYALAAFPGKSYKAQFAIPPALHGDDVSYYFPSFDAFGTPTPRFNNTDFINAFVSGFLSFAVNGNPNDKLAPTIAPT</sequence>
<accession>A0ABQ0L663</accession>
<reference evidence="3" key="1">
    <citation type="submission" date="2014-09" db="EMBL/GenBank/DDBJ databases">
        <title>Genome sequence of the luminous mushroom Mycena chlorophos for searching fungal bioluminescence genes.</title>
        <authorList>
            <person name="Tanaka Y."/>
            <person name="Kasuga D."/>
            <person name="Oba Y."/>
            <person name="Hase S."/>
            <person name="Sato K."/>
            <person name="Oba Y."/>
            <person name="Sakakibara Y."/>
        </authorList>
    </citation>
    <scope>NUCLEOTIDE SEQUENCE</scope>
</reference>
<feature type="region of interest" description="Disordered" evidence="1">
    <location>
        <begin position="67"/>
        <end position="98"/>
    </location>
</feature>
<name>A0ABQ0L663_MYCCL</name>
<dbReference type="Proteomes" id="UP000815677">
    <property type="component" value="Unassembled WGS sequence"/>
</dbReference>